<dbReference type="Proteomes" id="UP000635902">
    <property type="component" value="Unassembled WGS sequence"/>
</dbReference>
<comment type="caution">
    <text evidence="3">The sequence shown here is derived from an EMBL/GenBank/DDBJ whole genome shotgun (WGS) entry which is preliminary data.</text>
</comment>
<proteinExistence type="predicted"/>
<feature type="transmembrane region" description="Helical" evidence="2">
    <location>
        <begin position="108"/>
        <end position="129"/>
    </location>
</feature>
<feature type="transmembrane region" description="Helical" evidence="2">
    <location>
        <begin position="150"/>
        <end position="173"/>
    </location>
</feature>
<keyword evidence="2" id="KW-0472">Membrane</keyword>
<evidence type="ECO:0000313" key="4">
    <source>
        <dbReference type="Proteomes" id="UP000635902"/>
    </source>
</evidence>
<keyword evidence="2" id="KW-1133">Transmembrane helix</keyword>
<accession>A0ABR9ZHE5</accession>
<feature type="transmembrane region" description="Helical" evidence="2">
    <location>
        <begin position="77"/>
        <end position="96"/>
    </location>
</feature>
<dbReference type="RefSeq" id="WP_194555720.1">
    <property type="nucleotide sequence ID" value="NZ_JADKMY010000001.1"/>
</dbReference>
<name>A0ABR9ZHE5_9CORY</name>
<feature type="compositionally biased region" description="Gly residues" evidence="1">
    <location>
        <begin position="39"/>
        <end position="51"/>
    </location>
</feature>
<sequence length="176" mass="18480">MNSNHDGFGGSSPQGWGSTNPSSGWGNTGGFENEAQNGFGPGMNSGGGFGGPRSASAVETPAAATPIKFTSAPHTRIIPSLICGVLAVLLCAYLQFSGASSTDSQYPIVAAVAWLLAGIFGIVLLGQYFSQDNRQRTTGVYQIISWKQTLYWVTIIALFVGIIWSAIHIGIWAGKH</sequence>
<keyword evidence="2" id="KW-0812">Transmembrane</keyword>
<feature type="region of interest" description="Disordered" evidence="1">
    <location>
        <begin position="1"/>
        <end position="56"/>
    </location>
</feature>
<keyword evidence="4" id="KW-1185">Reference proteome</keyword>
<evidence type="ECO:0000313" key="3">
    <source>
        <dbReference type="EMBL" id="MBF4552846.1"/>
    </source>
</evidence>
<evidence type="ECO:0000256" key="1">
    <source>
        <dbReference type="SAM" id="MobiDB-lite"/>
    </source>
</evidence>
<gene>
    <name evidence="3" type="ORF">IRY30_01965</name>
</gene>
<reference evidence="3 4" key="1">
    <citation type="submission" date="2020-10" db="EMBL/GenBank/DDBJ databases">
        <title>Novel species in genus Corynebacterium.</title>
        <authorList>
            <person name="Zhang G."/>
        </authorList>
    </citation>
    <scope>NUCLEOTIDE SEQUENCE [LARGE SCALE GENOMIC DNA]</scope>
    <source>
        <strain evidence="3 4">DSM 45110</strain>
    </source>
</reference>
<protein>
    <submittedName>
        <fullName evidence="3">Uncharacterized protein</fullName>
    </submittedName>
</protein>
<evidence type="ECO:0000256" key="2">
    <source>
        <dbReference type="SAM" id="Phobius"/>
    </source>
</evidence>
<dbReference type="EMBL" id="JADKMY010000001">
    <property type="protein sequence ID" value="MBF4552846.1"/>
    <property type="molecule type" value="Genomic_DNA"/>
</dbReference>
<organism evidence="3 4">
    <name type="scientific">Corynebacterium suicordis DSM 45110</name>
    <dbReference type="NCBI Taxonomy" id="1121369"/>
    <lineage>
        <taxon>Bacteria</taxon>
        <taxon>Bacillati</taxon>
        <taxon>Actinomycetota</taxon>
        <taxon>Actinomycetes</taxon>
        <taxon>Mycobacteriales</taxon>
        <taxon>Corynebacteriaceae</taxon>
        <taxon>Corynebacterium</taxon>
    </lineage>
</organism>
<feature type="compositionally biased region" description="Polar residues" evidence="1">
    <location>
        <begin position="13"/>
        <end position="25"/>
    </location>
</feature>